<proteinExistence type="predicted"/>
<keyword evidence="2" id="KW-0472">Membrane</keyword>
<feature type="transmembrane region" description="Helical" evidence="2">
    <location>
        <begin position="104"/>
        <end position="133"/>
    </location>
</feature>
<dbReference type="PANTHER" id="PTHR33444">
    <property type="entry name" value="SI:DKEY-19B23.12-RELATED"/>
    <property type="match status" value="1"/>
</dbReference>
<gene>
    <name evidence="4" type="primary">LOC111085458</name>
</gene>
<dbReference type="InterPro" id="IPR040350">
    <property type="entry name" value="TMEM272"/>
</dbReference>
<keyword evidence="3" id="KW-1185">Reference proteome</keyword>
<organism evidence="3 4">
    <name type="scientific">Limulus polyphemus</name>
    <name type="common">Atlantic horseshoe crab</name>
    <dbReference type="NCBI Taxonomy" id="6850"/>
    <lineage>
        <taxon>Eukaryota</taxon>
        <taxon>Metazoa</taxon>
        <taxon>Ecdysozoa</taxon>
        <taxon>Arthropoda</taxon>
        <taxon>Chelicerata</taxon>
        <taxon>Merostomata</taxon>
        <taxon>Xiphosura</taxon>
        <taxon>Limulidae</taxon>
        <taxon>Limulus</taxon>
    </lineage>
</organism>
<protein>
    <submittedName>
        <fullName evidence="4">Uncharacterized protein LOC111085458 isoform X1</fullName>
    </submittedName>
</protein>
<keyword evidence="2" id="KW-0812">Transmembrane</keyword>
<feature type="transmembrane region" description="Helical" evidence="2">
    <location>
        <begin position="145"/>
        <end position="165"/>
    </location>
</feature>
<reference evidence="4" key="1">
    <citation type="submission" date="2025-08" db="UniProtKB">
        <authorList>
            <consortium name="RefSeq"/>
        </authorList>
    </citation>
    <scope>IDENTIFICATION</scope>
    <source>
        <tissue evidence="4">Muscle</tissue>
    </source>
</reference>
<dbReference type="GeneID" id="111085458"/>
<feature type="region of interest" description="Disordered" evidence="1">
    <location>
        <begin position="1"/>
        <end position="67"/>
    </location>
</feature>
<evidence type="ECO:0000256" key="2">
    <source>
        <dbReference type="SAM" id="Phobius"/>
    </source>
</evidence>
<dbReference type="RefSeq" id="XP_022239818.1">
    <property type="nucleotide sequence ID" value="XM_022384110.1"/>
</dbReference>
<evidence type="ECO:0000313" key="4">
    <source>
        <dbReference type="RefSeq" id="XP_022239818.1"/>
    </source>
</evidence>
<evidence type="ECO:0000313" key="3">
    <source>
        <dbReference type="Proteomes" id="UP000694941"/>
    </source>
</evidence>
<sequence>MATPVGEEVNLTSYQDSSLHFQDEEKSRTAIMIDDQNSLNASPPPYSQVPGTVPIHQGRGSGPPPSYDEVVNPNAPPPTYQSLFGQVREARKNSNGVLDFIRKVIVLILGTLGCSVVIGITVVIPFSMIIIGSSYIDACPAENKIPIYLIVAGVFGVLKNILNFWSRCRRTDEEDQLKQNPRDTILNCFLFAWFIAGCVWIYKIYEPEYDDVSSPYYCNKTVYLFSFWLVTSAYIILGLLTGCLCCLTVSSVFSSPE</sequence>
<keyword evidence="2" id="KW-1133">Transmembrane helix</keyword>
<evidence type="ECO:0000256" key="1">
    <source>
        <dbReference type="SAM" id="MobiDB-lite"/>
    </source>
</evidence>
<name>A0ABM1S863_LIMPO</name>
<feature type="transmembrane region" description="Helical" evidence="2">
    <location>
        <begin position="185"/>
        <end position="205"/>
    </location>
</feature>
<accession>A0ABM1S863</accession>
<dbReference type="Proteomes" id="UP000694941">
    <property type="component" value="Unplaced"/>
</dbReference>
<feature type="transmembrane region" description="Helical" evidence="2">
    <location>
        <begin position="225"/>
        <end position="253"/>
    </location>
</feature>
<feature type="compositionally biased region" description="Polar residues" evidence="1">
    <location>
        <begin position="10"/>
        <end position="20"/>
    </location>
</feature>
<dbReference type="PANTHER" id="PTHR33444:SF2">
    <property type="entry name" value="MARVEL DOMAIN-CONTAINING PROTEIN"/>
    <property type="match status" value="1"/>
</dbReference>